<accession>A0A1W6LFI6</accession>
<dbReference type="EMBL" id="CP015118">
    <property type="protein sequence ID" value="ARN22968.1"/>
    <property type="molecule type" value="Genomic_DNA"/>
</dbReference>
<proteinExistence type="predicted"/>
<protein>
    <submittedName>
        <fullName evidence="1">Uncharacterized protein</fullName>
    </submittedName>
</protein>
<reference evidence="1 2" key="1">
    <citation type="submission" date="2016-04" db="EMBL/GenBank/DDBJ databases">
        <title>Complete genome sequence of natural rubber-degrading, novel Gram-negative bacterium, Rhizobacter gummiphilus strain NS21.</title>
        <authorList>
            <person name="Tabata M."/>
            <person name="Kasai D."/>
            <person name="Fukuda M."/>
        </authorList>
    </citation>
    <scope>NUCLEOTIDE SEQUENCE [LARGE SCALE GENOMIC DNA]</scope>
    <source>
        <strain evidence="1 2">NS21</strain>
    </source>
</reference>
<dbReference type="KEGG" id="rgu:A4W93_25340"/>
<evidence type="ECO:0000313" key="1">
    <source>
        <dbReference type="EMBL" id="ARN22968.1"/>
    </source>
</evidence>
<evidence type="ECO:0000313" key="2">
    <source>
        <dbReference type="Proteomes" id="UP000193427"/>
    </source>
</evidence>
<name>A0A1W6LFI6_9BURK</name>
<gene>
    <name evidence="1" type="ORF">A4W93_25340</name>
</gene>
<dbReference type="AlphaFoldDB" id="A0A1W6LFI6"/>
<dbReference type="RefSeq" id="WP_085753281.1">
    <property type="nucleotide sequence ID" value="NZ_BSPR01000015.1"/>
</dbReference>
<keyword evidence="2" id="KW-1185">Reference proteome</keyword>
<dbReference type="Proteomes" id="UP000193427">
    <property type="component" value="Chromosome"/>
</dbReference>
<dbReference type="OrthoDB" id="8560325at2"/>
<organism evidence="1 2">
    <name type="scientific">Piscinibacter gummiphilus</name>
    <dbReference type="NCBI Taxonomy" id="946333"/>
    <lineage>
        <taxon>Bacteria</taxon>
        <taxon>Pseudomonadati</taxon>
        <taxon>Pseudomonadota</taxon>
        <taxon>Betaproteobacteria</taxon>
        <taxon>Burkholderiales</taxon>
        <taxon>Sphaerotilaceae</taxon>
        <taxon>Piscinibacter</taxon>
    </lineage>
</organism>
<sequence length="123" mass="13069">MIALVFEFDGVSAATRDLFDRLPQALEGRSVLVDYRPVASPAGVAPWMRLLGGQPAPGRWPCEQVLLRGPVEPMEALASALGLPHDGHALPAPTGPVPAIVWDGRRFDGDQAIERLIAALPSA</sequence>
<dbReference type="STRING" id="946333.A4W93_25340"/>